<keyword evidence="8" id="KW-1185">Reference proteome</keyword>
<dbReference type="SMART" id="SM00345">
    <property type="entry name" value="HTH_GNTR"/>
    <property type="match status" value="1"/>
</dbReference>
<organism evidence="7 8">
    <name type="scientific">Anaerosolibacter carboniphilus</name>
    <dbReference type="NCBI Taxonomy" id="1417629"/>
    <lineage>
        <taxon>Bacteria</taxon>
        <taxon>Bacillati</taxon>
        <taxon>Bacillota</taxon>
        <taxon>Clostridia</taxon>
        <taxon>Peptostreptococcales</taxon>
        <taxon>Thermotaleaceae</taxon>
        <taxon>Anaerosolibacter</taxon>
    </lineage>
</organism>
<dbReference type="CDD" id="cd07377">
    <property type="entry name" value="WHTH_GntR"/>
    <property type="match status" value="1"/>
</dbReference>
<reference evidence="7 8" key="1">
    <citation type="submission" date="2020-08" db="EMBL/GenBank/DDBJ databases">
        <title>Genomic Encyclopedia of Type Strains, Phase IV (KMG-IV): sequencing the most valuable type-strain genomes for metagenomic binning, comparative biology and taxonomic classification.</title>
        <authorList>
            <person name="Goeker M."/>
        </authorList>
    </citation>
    <scope>NUCLEOTIDE SEQUENCE [LARGE SCALE GENOMIC DNA]</scope>
    <source>
        <strain evidence="7 8">DSM 103526</strain>
    </source>
</reference>
<dbReference type="InterPro" id="IPR004839">
    <property type="entry name" value="Aminotransferase_I/II_large"/>
</dbReference>
<gene>
    <name evidence="7" type="ORF">HNQ80_000553</name>
</gene>
<dbReference type="Pfam" id="PF00392">
    <property type="entry name" value="GntR"/>
    <property type="match status" value="1"/>
</dbReference>
<dbReference type="CDD" id="cd00609">
    <property type="entry name" value="AAT_like"/>
    <property type="match status" value="1"/>
</dbReference>
<dbReference type="InterPro" id="IPR036388">
    <property type="entry name" value="WH-like_DNA-bd_sf"/>
</dbReference>
<keyword evidence="5" id="KW-0804">Transcription</keyword>
<dbReference type="EMBL" id="JACHEN010000002">
    <property type="protein sequence ID" value="MBB6214473.1"/>
    <property type="molecule type" value="Genomic_DNA"/>
</dbReference>
<dbReference type="InterPro" id="IPR015424">
    <property type="entry name" value="PyrdxlP-dep_Trfase"/>
</dbReference>
<dbReference type="SUPFAM" id="SSF53383">
    <property type="entry name" value="PLP-dependent transferases"/>
    <property type="match status" value="1"/>
</dbReference>
<evidence type="ECO:0000259" key="6">
    <source>
        <dbReference type="PROSITE" id="PS50949"/>
    </source>
</evidence>
<evidence type="ECO:0000256" key="1">
    <source>
        <dbReference type="ARBA" id="ARBA00005384"/>
    </source>
</evidence>
<dbReference type="Pfam" id="PF00155">
    <property type="entry name" value="Aminotran_1_2"/>
    <property type="match status" value="1"/>
</dbReference>
<dbReference type="AlphaFoldDB" id="A0A841KM44"/>
<sequence length="451" mass="52806">MKKKYELIIGYIERLIAEKHVNQGDRLPSIRFLAEKYGCNKSTVIRAYQELELNHKIYSIPKGGFYLVEKNPGNHDEYDSIDFSEVMPDPKLLPYKEFNHCINRAVELYKDSLFSYGDAQGLKSLRKALLNHFSEHQIFTSADNIFITSGAQQALSILAKMHFPNNKRNILVEQPTYGLMQELVALNGIKLIGISRNQEGIDLNQLEMILKNEDIKFFYTIPRLHNPLGMSYSEKVKREIVQLAEKYDTYIVEDDYLADIDMDKKALPVHYYDIFQRTIYVKSFSKAFMPGIRIGAVVLHEKLRKEFSKHKRCHDLNTSVLAQGALEIFINSGMYKHHIRKAQLEYRKKMDCFRECVENLNMTEVEFKIPETGFFVWIKLSNAININILEKRLRERNIFISPADYFFIGNNRSENAFRICISKLTKDQMKTGIRIIFEEIHKLQKIKEQLF</sequence>
<dbReference type="InterPro" id="IPR051446">
    <property type="entry name" value="HTH_trans_reg/aminotransferase"/>
</dbReference>
<keyword evidence="2" id="KW-0663">Pyridoxal phosphate</keyword>
<dbReference type="GO" id="GO:0003700">
    <property type="term" value="F:DNA-binding transcription factor activity"/>
    <property type="evidence" value="ECO:0007669"/>
    <property type="project" value="InterPro"/>
</dbReference>
<protein>
    <submittedName>
        <fullName evidence="7">DNA-binding transcriptional MocR family regulator</fullName>
    </submittedName>
</protein>
<keyword evidence="4 7" id="KW-0238">DNA-binding</keyword>
<dbReference type="Proteomes" id="UP000579281">
    <property type="component" value="Unassembled WGS sequence"/>
</dbReference>
<dbReference type="PANTHER" id="PTHR46577">
    <property type="entry name" value="HTH-TYPE TRANSCRIPTIONAL REGULATORY PROTEIN GABR"/>
    <property type="match status" value="1"/>
</dbReference>
<evidence type="ECO:0000256" key="4">
    <source>
        <dbReference type="ARBA" id="ARBA00023125"/>
    </source>
</evidence>
<evidence type="ECO:0000256" key="2">
    <source>
        <dbReference type="ARBA" id="ARBA00022898"/>
    </source>
</evidence>
<dbReference type="GO" id="GO:0003824">
    <property type="term" value="F:catalytic activity"/>
    <property type="evidence" value="ECO:0007669"/>
    <property type="project" value="UniProtKB-ARBA"/>
</dbReference>
<comment type="caution">
    <text evidence="7">The sequence shown here is derived from an EMBL/GenBank/DDBJ whole genome shotgun (WGS) entry which is preliminary data.</text>
</comment>
<dbReference type="SUPFAM" id="SSF46785">
    <property type="entry name" value="Winged helix' DNA-binding domain"/>
    <property type="match status" value="1"/>
</dbReference>
<dbReference type="InterPro" id="IPR036390">
    <property type="entry name" value="WH_DNA-bd_sf"/>
</dbReference>
<evidence type="ECO:0000313" key="8">
    <source>
        <dbReference type="Proteomes" id="UP000579281"/>
    </source>
</evidence>
<feature type="domain" description="HTH gntR-type" evidence="6">
    <location>
        <begin position="2"/>
        <end position="70"/>
    </location>
</feature>
<dbReference type="Gene3D" id="1.10.10.10">
    <property type="entry name" value="Winged helix-like DNA-binding domain superfamily/Winged helix DNA-binding domain"/>
    <property type="match status" value="1"/>
</dbReference>
<evidence type="ECO:0000313" key="7">
    <source>
        <dbReference type="EMBL" id="MBB6214473.1"/>
    </source>
</evidence>
<dbReference type="InterPro" id="IPR015421">
    <property type="entry name" value="PyrdxlP-dep_Trfase_major"/>
</dbReference>
<dbReference type="InterPro" id="IPR000524">
    <property type="entry name" value="Tscrpt_reg_HTH_GntR"/>
</dbReference>
<dbReference type="RefSeq" id="WP_184307937.1">
    <property type="nucleotide sequence ID" value="NZ_JACHEN010000002.1"/>
</dbReference>
<keyword evidence="3" id="KW-0805">Transcription regulation</keyword>
<name>A0A841KM44_9FIRM</name>
<comment type="similarity">
    <text evidence="1">In the C-terminal section; belongs to the class-I pyridoxal-phosphate-dependent aminotransferase family.</text>
</comment>
<proteinExistence type="inferred from homology"/>
<evidence type="ECO:0000256" key="3">
    <source>
        <dbReference type="ARBA" id="ARBA00023015"/>
    </source>
</evidence>
<evidence type="ECO:0000256" key="5">
    <source>
        <dbReference type="ARBA" id="ARBA00023163"/>
    </source>
</evidence>
<dbReference type="GO" id="GO:0030170">
    <property type="term" value="F:pyridoxal phosphate binding"/>
    <property type="evidence" value="ECO:0007669"/>
    <property type="project" value="InterPro"/>
</dbReference>
<dbReference type="PROSITE" id="PS50949">
    <property type="entry name" value="HTH_GNTR"/>
    <property type="match status" value="1"/>
</dbReference>
<dbReference type="Gene3D" id="3.40.640.10">
    <property type="entry name" value="Type I PLP-dependent aspartate aminotransferase-like (Major domain)"/>
    <property type="match status" value="1"/>
</dbReference>
<dbReference type="GO" id="GO:0003677">
    <property type="term" value="F:DNA binding"/>
    <property type="evidence" value="ECO:0007669"/>
    <property type="project" value="UniProtKB-KW"/>
</dbReference>
<dbReference type="Gene3D" id="3.90.1150.10">
    <property type="entry name" value="Aspartate Aminotransferase, domain 1"/>
    <property type="match status" value="1"/>
</dbReference>
<dbReference type="PANTHER" id="PTHR46577:SF1">
    <property type="entry name" value="HTH-TYPE TRANSCRIPTIONAL REGULATORY PROTEIN GABR"/>
    <property type="match status" value="1"/>
</dbReference>
<accession>A0A841KM44</accession>
<dbReference type="InterPro" id="IPR015422">
    <property type="entry name" value="PyrdxlP-dep_Trfase_small"/>
</dbReference>